<name>A0ABV8Q526_9MICO</name>
<dbReference type="Gene3D" id="3.40.309.10">
    <property type="entry name" value="Aldehyde Dehydrogenase, Chain A, domain 2"/>
    <property type="match status" value="1"/>
</dbReference>
<dbReference type="CDD" id="cd07129">
    <property type="entry name" value="ALDH_KGSADH"/>
    <property type="match status" value="1"/>
</dbReference>
<dbReference type="PANTHER" id="PTHR43353">
    <property type="entry name" value="SUCCINATE-SEMIALDEHYDE DEHYDROGENASE, MITOCHONDRIAL"/>
    <property type="match status" value="1"/>
</dbReference>
<comment type="caution">
    <text evidence="4">The sequence shown here is derived from an EMBL/GenBank/DDBJ whole genome shotgun (WGS) entry which is preliminary data.</text>
</comment>
<evidence type="ECO:0000256" key="2">
    <source>
        <dbReference type="SAM" id="MobiDB-lite"/>
    </source>
</evidence>
<evidence type="ECO:0000259" key="3">
    <source>
        <dbReference type="Pfam" id="PF00171"/>
    </source>
</evidence>
<dbReference type="Proteomes" id="UP001595900">
    <property type="component" value="Unassembled WGS sequence"/>
</dbReference>
<evidence type="ECO:0000313" key="4">
    <source>
        <dbReference type="EMBL" id="MFC4243436.1"/>
    </source>
</evidence>
<dbReference type="InterPro" id="IPR050740">
    <property type="entry name" value="Aldehyde_DH_Superfamily"/>
</dbReference>
<dbReference type="InterPro" id="IPR016163">
    <property type="entry name" value="Ald_DH_C"/>
</dbReference>
<dbReference type="EMBL" id="JBHSCN010000005">
    <property type="protein sequence ID" value="MFC4243436.1"/>
    <property type="molecule type" value="Genomic_DNA"/>
</dbReference>
<gene>
    <name evidence="4" type="ORF">ACFOYW_08625</name>
</gene>
<dbReference type="RefSeq" id="WP_390228480.1">
    <property type="nucleotide sequence ID" value="NZ_JBHSCN010000005.1"/>
</dbReference>
<dbReference type="PANTHER" id="PTHR43353:SF3">
    <property type="entry name" value="ALDEHYDE DEHYDROGENASE-RELATED"/>
    <property type="match status" value="1"/>
</dbReference>
<dbReference type="InterPro" id="IPR016161">
    <property type="entry name" value="Ald_DH/histidinol_DH"/>
</dbReference>
<accession>A0ABV8Q526</accession>
<evidence type="ECO:0000313" key="5">
    <source>
        <dbReference type="Proteomes" id="UP001595900"/>
    </source>
</evidence>
<keyword evidence="5" id="KW-1185">Reference proteome</keyword>
<feature type="domain" description="Aldehyde dehydrogenase" evidence="3">
    <location>
        <begin position="19"/>
        <end position="448"/>
    </location>
</feature>
<dbReference type="InterPro" id="IPR044151">
    <property type="entry name" value="ALDH_KGSADH"/>
</dbReference>
<protein>
    <submittedName>
        <fullName evidence="4">Aldehyde dehydrogenase (NADP(+))</fullName>
    </submittedName>
</protein>
<dbReference type="Pfam" id="PF00171">
    <property type="entry name" value="Aldedh"/>
    <property type="match status" value="1"/>
</dbReference>
<feature type="region of interest" description="Disordered" evidence="2">
    <location>
        <begin position="1"/>
        <end position="25"/>
    </location>
</feature>
<organism evidence="4 5">
    <name type="scientific">Gryllotalpicola reticulitermitis</name>
    <dbReference type="NCBI Taxonomy" id="1184153"/>
    <lineage>
        <taxon>Bacteria</taxon>
        <taxon>Bacillati</taxon>
        <taxon>Actinomycetota</taxon>
        <taxon>Actinomycetes</taxon>
        <taxon>Micrococcales</taxon>
        <taxon>Microbacteriaceae</taxon>
        <taxon>Gryllotalpicola</taxon>
    </lineage>
</organism>
<dbReference type="InterPro" id="IPR016162">
    <property type="entry name" value="Ald_DH_N"/>
</dbReference>
<reference evidence="5" key="1">
    <citation type="journal article" date="2019" name="Int. J. Syst. Evol. Microbiol.">
        <title>The Global Catalogue of Microorganisms (GCM) 10K type strain sequencing project: providing services to taxonomists for standard genome sequencing and annotation.</title>
        <authorList>
            <consortium name="The Broad Institute Genomics Platform"/>
            <consortium name="The Broad Institute Genome Sequencing Center for Infectious Disease"/>
            <person name="Wu L."/>
            <person name="Ma J."/>
        </authorList>
    </citation>
    <scope>NUCLEOTIDE SEQUENCE [LARGE SCALE GENOMIC DNA]</scope>
    <source>
        <strain evidence="5">CGMCC 1.10363</strain>
    </source>
</reference>
<proteinExistence type="predicted"/>
<feature type="compositionally biased region" description="Low complexity" evidence="2">
    <location>
        <begin position="1"/>
        <end position="15"/>
    </location>
</feature>
<dbReference type="SUPFAM" id="SSF53720">
    <property type="entry name" value="ALDH-like"/>
    <property type="match status" value="1"/>
</dbReference>
<sequence length="506" mass="52065">MPSSSDTEFAAAPEAPADRTAADQPRTLDSVVTAAQAAFESARDVAPTIRAAWLDALAGALEANAEQLVALAHDETHLPVGRLQGELVRTAFQLRLLGADAAGGEPLGATIDHADANWGMGPRPDIRRVAEPIGVVGVFGASNFPFAFSVLGGDSAAALAAGCAVVHKAHPAHARLARETARIAVDALALAGAPDGLFALVEGYDDGPALVSHPLVKAIGFTGSTRGGLALAALAADRAEPIPFYGELGSTNPVFVTPGAWAARRDAIVAGFVGSFTLGMGQFCTKPGYLVVPAGERDALVSELTDASPVTPHEMLSPSLRKSFERSLAEIEDVDGVEVLLTLPGADNAPPATVLRTSAATVLVKPELLEHEVFGPASVVIEYDDPAQLVQLAEHIGGQLTAGIHAEDGDTSTETGALLRALAAHAGRVLWNGWPTGVTVSYAQQHGGPYPATTAPATTSVGTAAITRFLRPVAYQDVPDAALPAPLQDANPWGITRRVDGVVTLA</sequence>
<keyword evidence="1" id="KW-0560">Oxidoreductase</keyword>
<evidence type="ECO:0000256" key="1">
    <source>
        <dbReference type="ARBA" id="ARBA00023002"/>
    </source>
</evidence>
<dbReference type="Gene3D" id="3.40.605.10">
    <property type="entry name" value="Aldehyde Dehydrogenase, Chain A, domain 1"/>
    <property type="match status" value="1"/>
</dbReference>
<dbReference type="InterPro" id="IPR015590">
    <property type="entry name" value="Aldehyde_DH_dom"/>
</dbReference>